<dbReference type="Pfam" id="PF00534">
    <property type="entry name" value="Glycos_transf_1"/>
    <property type="match status" value="1"/>
</dbReference>
<sequence length="373" mass="41195">MTEALRIGISATSLNTAHLRGMGKYLLEMCSQAGPADGVAWTLFAQNASKPMHLPRDQQVQADIFDFPGDRFSLWEQVGLPRRIGPHRLDVLHWAENTMAWWQPCPAVVTIHDTIPWEAETPTRWQHWYWHRLMPAAFRRCAAVVTISESSRRDILARWPDLEPKLSVIPHGIEAAYFEPPPSSLPATLTTELASARFAVYLGGPMKRKRFDWALQTLAAQPDATLKLVACGFGADARKVARLALPRELQGRVVFAEFLSDAELLALYRAAVAVLYPTLYEGFGFPAVEAQAAGTPVIFSPLGSLAELVGPLTTLVPAEDLAAWAAALHEAATLSAEARAAKAAQAAAWAQGFRWGESWRRHLEVYRRVAGCR</sequence>
<reference evidence="4 5" key="1">
    <citation type="submission" date="2019-03" db="EMBL/GenBank/DDBJ databases">
        <title>Genomic Encyclopedia of Type Strains, Phase IV (KMG-IV): sequencing the most valuable type-strain genomes for metagenomic binning, comparative biology and taxonomic classification.</title>
        <authorList>
            <person name="Goeker M."/>
        </authorList>
    </citation>
    <scope>NUCLEOTIDE SEQUENCE [LARGE SCALE GENOMIC DNA]</scope>
    <source>
        <strain evidence="4 5">DSM 654</strain>
    </source>
</reference>
<evidence type="ECO:0000259" key="2">
    <source>
        <dbReference type="Pfam" id="PF00534"/>
    </source>
</evidence>
<dbReference type="InterPro" id="IPR028098">
    <property type="entry name" value="Glyco_trans_4-like_N"/>
</dbReference>
<dbReference type="OrthoDB" id="433681at2"/>
<gene>
    <name evidence="4" type="ORF">EV671_104311</name>
</gene>
<dbReference type="EMBL" id="SMBU01000043">
    <property type="protein sequence ID" value="TCU87817.1"/>
    <property type="molecule type" value="Genomic_DNA"/>
</dbReference>
<dbReference type="GO" id="GO:0009103">
    <property type="term" value="P:lipopolysaccharide biosynthetic process"/>
    <property type="evidence" value="ECO:0007669"/>
    <property type="project" value="TreeGrafter"/>
</dbReference>
<proteinExistence type="predicted"/>
<name>A0A4V2VPA7_ROSSA</name>
<evidence type="ECO:0000256" key="1">
    <source>
        <dbReference type="ARBA" id="ARBA00022679"/>
    </source>
</evidence>
<dbReference type="Pfam" id="PF13439">
    <property type="entry name" value="Glyco_transf_4"/>
    <property type="match status" value="1"/>
</dbReference>
<dbReference type="CDD" id="cd03809">
    <property type="entry name" value="GT4_MtfB-like"/>
    <property type="match status" value="1"/>
</dbReference>
<organism evidence="4 5">
    <name type="scientific">Roseateles saccharophilus</name>
    <name type="common">Pseudomonas saccharophila</name>
    <dbReference type="NCBI Taxonomy" id="304"/>
    <lineage>
        <taxon>Bacteria</taxon>
        <taxon>Pseudomonadati</taxon>
        <taxon>Pseudomonadota</taxon>
        <taxon>Betaproteobacteria</taxon>
        <taxon>Burkholderiales</taxon>
        <taxon>Sphaerotilaceae</taxon>
        <taxon>Roseateles</taxon>
    </lineage>
</organism>
<dbReference type="GO" id="GO:0016757">
    <property type="term" value="F:glycosyltransferase activity"/>
    <property type="evidence" value="ECO:0007669"/>
    <property type="project" value="UniProtKB-KW"/>
</dbReference>
<protein>
    <submittedName>
        <fullName evidence="4">Alpha-1,3-rhamnosyl/mannosyltransferase</fullName>
    </submittedName>
</protein>
<keyword evidence="1 4" id="KW-0808">Transferase</keyword>
<feature type="domain" description="Glycosyltransferase subfamily 4-like N-terminal" evidence="3">
    <location>
        <begin position="21"/>
        <end position="175"/>
    </location>
</feature>
<dbReference type="RefSeq" id="WP_132576254.1">
    <property type="nucleotide sequence ID" value="NZ_CBCSGL010000055.1"/>
</dbReference>
<dbReference type="PANTHER" id="PTHR46401:SF2">
    <property type="entry name" value="GLYCOSYLTRANSFERASE WBBK-RELATED"/>
    <property type="match status" value="1"/>
</dbReference>
<comment type="caution">
    <text evidence="4">The sequence shown here is derived from an EMBL/GenBank/DDBJ whole genome shotgun (WGS) entry which is preliminary data.</text>
</comment>
<accession>A0A4V2VPA7</accession>
<dbReference type="Gene3D" id="3.40.50.2000">
    <property type="entry name" value="Glycogen Phosphorylase B"/>
    <property type="match status" value="2"/>
</dbReference>
<dbReference type="SUPFAM" id="SSF53756">
    <property type="entry name" value="UDP-Glycosyltransferase/glycogen phosphorylase"/>
    <property type="match status" value="1"/>
</dbReference>
<evidence type="ECO:0000259" key="3">
    <source>
        <dbReference type="Pfam" id="PF13439"/>
    </source>
</evidence>
<dbReference type="InterPro" id="IPR001296">
    <property type="entry name" value="Glyco_trans_1"/>
</dbReference>
<feature type="domain" description="Glycosyl transferase family 1" evidence="2">
    <location>
        <begin position="200"/>
        <end position="336"/>
    </location>
</feature>
<keyword evidence="4" id="KW-0328">Glycosyltransferase</keyword>
<evidence type="ECO:0000313" key="4">
    <source>
        <dbReference type="EMBL" id="TCU87817.1"/>
    </source>
</evidence>
<evidence type="ECO:0000313" key="5">
    <source>
        <dbReference type="Proteomes" id="UP000295110"/>
    </source>
</evidence>
<dbReference type="PANTHER" id="PTHR46401">
    <property type="entry name" value="GLYCOSYLTRANSFERASE WBBK-RELATED"/>
    <property type="match status" value="1"/>
</dbReference>
<keyword evidence="5" id="KW-1185">Reference proteome</keyword>
<dbReference type="Proteomes" id="UP000295110">
    <property type="component" value="Unassembled WGS sequence"/>
</dbReference>
<dbReference type="AlphaFoldDB" id="A0A4V2VPA7"/>